<sequence length="465" mass="49491">MEVFGILLSLALLVTFAYRGFSVILFAPIFALIAASLSNLPLLPSYTELFMAKGVTYVKSFFPIFMLGAVFGKIMEETGMAQSIAHEVIQRLGKKRVIMAVCAAGMILSYGGISMFVCVFAIYPFASAMFREAQIPKRLLPSCIVLGVFCSTMDAFPGSPQIQNIIPSTYLGTSLYSAPVLGTIGGIFLIIVGYLFIEWRANVAMARGEGYGNHTRNESIIDENAKIPPWQLAILPLLTVLIVNALMTFVYKWDPTLLDAFQAMKLPLVAASVKNAIAIWALIVGLVTAIVLASVTGYKYIPKTSSLKDAMNAGALGSLLAIMNTASEVGYGNVIASLPGFKVIAESLLNVGANAPLFNEALMVNILAGITGSASGGMAIALDIFGKHWLQLTAAQGIPAEVVHRVASMASGGLDTLPHNGAIITLLAVCGLTHREAYNDIFGLTCLKIVTAFLVVGLYMLTGIV</sequence>
<evidence type="ECO:0000313" key="3">
    <source>
        <dbReference type="Proteomes" id="UP000320776"/>
    </source>
</evidence>
<keyword evidence="1" id="KW-0472">Membrane</keyword>
<keyword evidence="1" id="KW-0812">Transmembrane</keyword>
<feature type="transmembrane region" description="Helical" evidence="1">
    <location>
        <begin position="232"/>
        <end position="251"/>
    </location>
</feature>
<dbReference type="RefSeq" id="WP_144351284.1">
    <property type="nucleotide sequence ID" value="NZ_CP036259.1"/>
</dbReference>
<dbReference type="Proteomes" id="UP000320776">
    <property type="component" value="Chromosome"/>
</dbReference>
<feature type="transmembrane region" description="Helical" evidence="1">
    <location>
        <begin position="56"/>
        <end position="75"/>
    </location>
</feature>
<dbReference type="GO" id="GO:0005886">
    <property type="term" value="C:plasma membrane"/>
    <property type="evidence" value="ECO:0007669"/>
    <property type="project" value="TreeGrafter"/>
</dbReference>
<dbReference type="KEGG" id="sted:SPTER_32540"/>
<reference evidence="2 3" key="1">
    <citation type="submission" date="2019-02" db="EMBL/GenBank/DDBJ databases">
        <title>Closed genome of Sporomusa termitida DSM 4440.</title>
        <authorList>
            <person name="Poehlein A."/>
            <person name="Daniel R."/>
        </authorList>
    </citation>
    <scope>NUCLEOTIDE SEQUENCE [LARGE SCALE GENOMIC DNA]</scope>
    <source>
        <strain evidence="2 3">DSM 4440</strain>
    </source>
</reference>
<accession>A0A517DWW4</accession>
<evidence type="ECO:0000256" key="1">
    <source>
        <dbReference type="SAM" id="Phobius"/>
    </source>
</evidence>
<dbReference type="GO" id="GO:0015128">
    <property type="term" value="F:gluconate transmembrane transporter activity"/>
    <property type="evidence" value="ECO:0007669"/>
    <property type="project" value="InterPro"/>
</dbReference>
<evidence type="ECO:0000313" key="2">
    <source>
        <dbReference type="EMBL" id="QDR81837.1"/>
    </source>
</evidence>
<dbReference type="PANTHER" id="PTHR30354:SF7">
    <property type="entry name" value="BLL7963 PROTEIN"/>
    <property type="match status" value="1"/>
</dbReference>
<feature type="transmembrane region" description="Helical" evidence="1">
    <location>
        <begin position="441"/>
        <end position="461"/>
    </location>
</feature>
<keyword evidence="1" id="KW-1133">Transmembrane helix</keyword>
<dbReference type="OrthoDB" id="86125at2"/>
<proteinExistence type="predicted"/>
<dbReference type="EMBL" id="CP036259">
    <property type="protein sequence ID" value="QDR81837.1"/>
    <property type="molecule type" value="Genomic_DNA"/>
</dbReference>
<dbReference type="PANTHER" id="PTHR30354">
    <property type="entry name" value="GNT FAMILY GLUCONATE TRANSPORTER"/>
    <property type="match status" value="1"/>
</dbReference>
<feature type="transmembrane region" description="Helical" evidence="1">
    <location>
        <begin position="97"/>
        <end position="126"/>
    </location>
</feature>
<feature type="transmembrane region" description="Helical" evidence="1">
    <location>
        <begin position="277"/>
        <end position="301"/>
    </location>
</feature>
<keyword evidence="3" id="KW-1185">Reference proteome</keyword>
<dbReference type="Pfam" id="PF02447">
    <property type="entry name" value="GntP_permease"/>
    <property type="match status" value="1"/>
</dbReference>
<dbReference type="AlphaFoldDB" id="A0A517DWW4"/>
<gene>
    <name evidence="2" type="ORF">SPTER_32540</name>
</gene>
<dbReference type="InterPro" id="IPR003474">
    <property type="entry name" value="Glcn_transporter"/>
</dbReference>
<protein>
    <submittedName>
        <fullName evidence="2">GntP: transporter, gluconate:H+ symporter (GntP) family</fullName>
    </submittedName>
</protein>
<feature type="transmembrane region" description="Helical" evidence="1">
    <location>
        <begin position="176"/>
        <end position="197"/>
    </location>
</feature>
<name>A0A517DWW4_9FIRM</name>
<organism evidence="2 3">
    <name type="scientific">Sporomusa termitida</name>
    <dbReference type="NCBI Taxonomy" id="2377"/>
    <lineage>
        <taxon>Bacteria</taxon>
        <taxon>Bacillati</taxon>
        <taxon>Bacillota</taxon>
        <taxon>Negativicutes</taxon>
        <taxon>Selenomonadales</taxon>
        <taxon>Sporomusaceae</taxon>
        <taxon>Sporomusa</taxon>
    </lineage>
</organism>